<protein>
    <submittedName>
        <fullName evidence="1">Uncharacterized protein</fullName>
    </submittedName>
</protein>
<dbReference type="GeneID" id="74306018"/>
<proteinExistence type="predicted"/>
<dbReference type="Proteomes" id="UP001220662">
    <property type="component" value="Unassembled WGS sequence"/>
</dbReference>
<gene>
    <name evidence="1" type="ORF">P3W55_21340</name>
</gene>
<dbReference type="KEGG" id="pcq:PcP3B5_25070"/>
<dbReference type="EMBL" id="JARJLR010000344">
    <property type="protein sequence ID" value="MDF3844263.1"/>
    <property type="molecule type" value="Genomic_DNA"/>
</dbReference>
<evidence type="ECO:0000313" key="2">
    <source>
        <dbReference type="Proteomes" id="UP001220662"/>
    </source>
</evidence>
<sequence>MAEPIPALIHAVRFTPQSNASRVFGEDGTAFPVTRYLLPLTHA</sequence>
<comment type="caution">
    <text evidence="1">The sequence shown here is derived from an EMBL/GenBank/DDBJ whole genome shotgun (WGS) entry which is preliminary data.</text>
</comment>
<evidence type="ECO:0000313" key="1">
    <source>
        <dbReference type="EMBL" id="MDF3844263.1"/>
    </source>
</evidence>
<accession>A0AAW6PD64</accession>
<organism evidence="1 2">
    <name type="scientific">Pseudomonas citronellolis</name>
    <dbReference type="NCBI Taxonomy" id="53408"/>
    <lineage>
        <taxon>Bacteria</taxon>
        <taxon>Pseudomonadati</taxon>
        <taxon>Pseudomonadota</taxon>
        <taxon>Gammaproteobacteria</taxon>
        <taxon>Pseudomonadales</taxon>
        <taxon>Pseudomonadaceae</taxon>
        <taxon>Pseudomonas</taxon>
    </lineage>
</organism>
<dbReference type="AlphaFoldDB" id="A0AAW6PD64"/>
<reference evidence="1" key="1">
    <citation type="submission" date="2023-03" db="EMBL/GenBank/DDBJ databases">
        <title>Draft assemblies of triclosan tolerant bacteria isolated from returned activated sludge.</title>
        <authorList>
            <person name="Van Hamelsveld S."/>
        </authorList>
    </citation>
    <scope>NUCLEOTIDE SEQUENCE</scope>
    <source>
        <strain evidence="1">GW210015_S63</strain>
    </source>
</reference>
<name>A0AAW6PD64_9PSED</name>
<dbReference type="RefSeq" id="WP_256204820.1">
    <property type="nucleotide sequence ID" value="NZ_CP014158.1"/>
</dbReference>